<evidence type="ECO:0000259" key="10">
    <source>
        <dbReference type="SMART" id="SM01263"/>
    </source>
</evidence>
<dbReference type="PANTHER" id="PTHR45726">
    <property type="entry name" value="LEUKOTRIENE A-4 HYDROLASE"/>
    <property type="match status" value="1"/>
</dbReference>
<dbReference type="Pfam" id="PF17900">
    <property type="entry name" value="Peptidase_M1_N"/>
    <property type="match status" value="1"/>
</dbReference>
<keyword evidence="4 9" id="KW-0645">Protease</keyword>
<keyword evidence="8 9" id="KW-0482">Metalloprotease</keyword>
<evidence type="ECO:0000313" key="12">
    <source>
        <dbReference type="Proteomes" id="UP001521116"/>
    </source>
</evidence>
<dbReference type="NCBIfam" id="TIGR02411">
    <property type="entry name" value="leuko_A4_hydro"/>
    <property type="match status" value="1"/>
</dbReference>
<feature type="domain" description="Peptidase M1 leukotriene A4 hydrolase/aminopeptidase C-terminal" evidence="10">
    <location>
        <begin position="478"/>
        <end position="623"/>
    </location>
</feature>
<organism evidence="11 12">
    <name type="scientific">Neofusicoccum ribis</name>
    <dbReference type="NCBI Taxonomy" id="45134"/>
    <lineage>
        <taxon>Eukaryota</taxon>
        <taxon>Fungi</taxon>
        <taxon>Dikarya</taxon>
        <taxon>Ascomycota</taxon>
        <taxon>Pezizomycotina</taxon>
        <taxon>Dothideomycetes</taxon>
        <taxon>Dothideomycetes incertae sedis</taxon>
        <taxon>Botryosphaeriales</taxon>
        <taxon>Botryosphaeriaceae</taxon>
        <taxon>Neofusicoccum</taxon>
    </lineage>
</organism>
<dbReference type="InterPro" id="IPR049980">
    <property type="entry name" value="LTA4H_cat"/>
</dbReference>
<evidence type="ECO:0000256" key="7">
    <source>
        <dbReference type="ARBA" id="ARBA00022833"/>
    </source>
</evidence>
<dbReference type="Gene3D" id="1.25.40.320">
    <property type="entry name" value="Peptidase M1, leukotriene A4 hydrolase/aminopeptidase C-terminal domain"/>
    <property type="match status" value="1"/>
</dbReference>
<evidence type="ECO:0000256" key="9">
    <source>
        <dbReference type="RuleBase" id="RU361141"/>
    </source>
</evidence>
<dbReference type="CDD" id="cd09599">
    <property type="entry name" value="M1_LTA4H"/>
    <property type="match status" value="1"/>
</dbReference>
<keyword evidence="6 9" id="KW-0378">Hydrolase</keyword>
<comment type="similarity">
    <text evidence="2 9">Belongs to the peptidase M1 family.</text>
</comment>
<comment type="subcellular location">
    <subcellularLocation>
        <location evidence="1 9">Cytoplasm</location>
    </subcellularLocation>
</comment>
<accession>A0ABR3SN01</accession>
<dbReference type="Gene3D" id="3.30.2010.30">
    <property type="match status" value="1"/>
</dbReference>
<evidence type="ECO:0000256" key="4">
    <source>
        <dbReference type="ARBA" id="ARBA00022670"/>
    </source>
</evidence>
<keyword evidence="11" id="KW-0031">Aminopeptidase</keyword>
<evidence type="ECO:0000256" key="8">
    <source>
        <dbReference type="ARBA" id="ARBA00023049"/>
    </source>
</evidence>
<comment type="cofactor">
    <cofactor evidence="9">
        <name>Zn(2+)</name>
        <dbReference type="ChEBI" id="CHEBI:29105"/>
    </cofactor>
    <text evidence="9">Binds 1 zinc ion per subunit.</text>
</comment>
<dbReference type="InterPro" id="IPR034015">
    <property type="entry name" value="M1_LTA4H"/>
</dbReference>
<comment type="caution">
    <text evidence="11">The sequence shown here is derived from an EMBL/GenBank/DDBJ whole genome shotgun (WGS) entry which is preliminary data.</text>
</comment>
<keyword evidence="3 9" id="KW-0963">Cytoplasm</keyword>
<dbReference type="SMART" id="SM01263">
    <property type="entry name" value="Leuk-A4-hydro_C"/>
    <property type="match status" value="1"/>
</dbReference>
<dbReference type="Gene3D" id="2.60.40.1730">
    <property type="entry name" value="tricorn interacting facor f3 domain"/>
    <property type="match status" value="1"/>
</dbReference>
<dbReference type="InterPro" id="IPR001930">
    <property type="entry name" value="Peptidase_M1"/>
</dbReference>
<dbReference type="EMBL" id="JAJVDC020000096">
    <property type="protein sequence ID" value="KAL1625195.1"/>
    <property type="molecule type" value="Genomic_DNA"/>
</dbReference>
<dbReference type="PRINTS" id="PR00756">
    <property type="entry name" value="ALADIPTASE"/>
</dbReference>
<dbReference type="InterPro" id="IPR027268">
    <property type="entry name" value="Peptidase_M4/M1_CTD_sf"/>
</dbReference>
<dbReference type="InterPro" id="IPR014782">
    <property type="entry name" value="Peptidase_M1_dom"/>
</dbReference>
<dbReference type="EC" id="3.3.2.10" evidence="9"/>
<protein>
    <recommendedName>
        <fullName evidence="9">Leukotriene A(4) hydrolase</fullName>
        <shortName evidence="9">LTA-4 hydrolase</shortName>
        <ecNumber evidence="9">3.3.2.10</ecNumber>
        <ecNumber evidence="9">3.4.11.-</ecNumber>
    </recommendedName>
</protein>
<name>A0ABR3SN01_9PEZI</name>
<gene>
    <name evidence="11" type="primary">LAP2</name>
    <name evidence="11" type="ORF">SLS56_007390</name>
</gene>
<dbReference type="InterPro" id="IPR045357">
    <property type="entry name" value="Aminopeptidase_N-like_N"/>
</dbReference>
<dbReference type="InterPro" id="IPR012777">
    <property type="entry name" value="LTA4H"/>
</dbReference>
<dbReference type="InterPro" id="IPR016024">
    <property type="entry name" value="ARM-type_fold"/>
</dbReference>
<dbReference type="Pfam" id="PF09127">
    <property type="entry name" value="Leuk-A4-hydro_C"/>
    <property type="match status" value="1"/>
</dbReference>
<evidence type="ECO:0000256" key="1">
    <source>
        <dbReference type="ARBA" id="ARBA00004496"/>
    </source>
</evidence>
<dbReference type="GO" id="GO:0004177">
    <property type="term" value="F:aminopeptidase activity"/>
    <property type="evidence" value="ECO:0007669"/>
    <property type="project" value="UniProtKB-KW"/>
</dbReference>
<dbReference type="Gene3D" id="1.10.390.10">
    <property type="entry name" value="Neutral Protease Domain 2"/>
    <property type="match status" value="1"/>
</dbReference>
<dbReference type="InterPro" id="IPR015211">
    <property type="entry name" value="Peptidase_M1_C"/>
</dbReference>
<proteinExistence type="inferred from homology"/>
<sequence length="627" mass="70991">MVTRFAPALSVNAPRDPNTLSNYHNFITTHTTANLEIDFEKRRLWGNVVLLLKSLTDKEAEEVILDTSYLDVKDVKVDGESAKWDLAARSEPYGSPLSIKLGKGVEKDKQIAIDISLSTTEQCTALQWMTPAQTSNKKHPYMFSQCQAIHARSVFPCQDTPDVKSTVDFNIRSPLPVLASGLPTGAKEFQSGKDDAPGTLLYTFKQQIPIPSYLFAVASGDLASASIGPRSTIWTGPEELIGCKWELENDMEKFLEAAEKIVYEYAWTTYNVLVLPNSFPYGGMENPIYTFATPTIISGDKQNIDVIAHELAHSWSGNLVSNASWEHFWLNEGWTTYIERRIQAAIHGEPHRDFSAIIGWKALQDSVERLGTDHEFTKLIVDLKGKDPDDAFSSIPYEKGFNFLYYLEKLVGKEKWDKFIPHYFSKYKYKSLDSYDFKATLLDFFASDSDASAKLNDLDWDKWFYAPGYPPKPDFDDSLVKVCYQLADRWEAANKGDTSSFKPTSDDIASWSGNQCVVFLEKIQTWSTPLKAELVDLMGQNYRFASSKNVELVSRYFVIGLKSRAVSVYEPTSELLATVGRMKFVRPLFRGLKEADFPLAKATFERNKDFYHPICRAMVEKDLFGDE</sequence>
<evidence type="ECO:0000256" key="3">
    <source>
        <dbReference type="ARBA" id="ARBA00022490"/>
    </source>
</evidence>
<dbReference type="SUPFAM" id="SSF63737">
    <property type="entry name" value="Leukotriene A4 hydrolase N-terminal domain"/>
    <property type="match status" value="1"/>
</dbReference>
<dbReference type="SUPFAM" id="SSF48371">
    <property type="entry name" value="ARM repeat"/>
    <property type="match status" value="1"/>
</dbReference>
<dbReference type="InterPro" id="IPR038502">
    <property type="entry name" value="M1_LTA-4_hydro/amino_C_sf"/>
</dbReference>
<dbReference type="Pfam" id="PF01433">
    <property type="entry name" value="Peptidase_M1"/>
    <property type="match status" value="1"/>
</dbReference>
<dbReference type="EC" id="3.4.11.-" evidence="9"/>
<keyword evidence="5 9" id="KW-0479">Metal-binding</keyword>
<dbReference type="SUPFAM" id="SSF55486">
    <property type="entry name" value="Metalloproteases ('zincins'), catalytic domain"/>
    <property type="match status" value="1"/>
</dbReference>
<dbReference type="PANTHER" id="PTHR45726:SF3">
    <property type="entry name" value="LEUKOTRIENE A-4 HYDROLASE"/>
    <property type="match status" value="1"/>
</dbReference>
<keyword evidence="12" id="KW-1185">Reference proteome</keyword>
<dbReference type="InterPro" id="IPR042097">
    <property type="entry name" value="Aminopeptidase_N-like_N_sf"/>
</dbReference>
<reference evidence="11 12" key="1">
    <citation type="submission" date="2024-02" db="EMBL/GenBank/DDBJ databases">
        <title>De novo assembly and annotation of 12 fungi associated with fruit tree decline syndrome in Ontario, Canada.</title>
        <authorList>
            <person name="Sulman M."/>
            <person name="Ellouze W."/>
            <person name="Ilyukhin E."/>
        </authorList>
    </citation>
    <scope>NUCLEOTIDE SEQUENCE [LARGE SCALE GENOMIC DNA]</scope>
    <source>
        <strain evidence="11 12">M1-105</strain>
    </source>
</reference>
<keyword evidence="7 9" id="KW-0862">Zinc</keyword>
<comment type="catalytic activity">
    <reaction evidence="9">
        <text>an epoxide + H2O = an ethanediol</text>
        <dbReference type="Rhea" id="RHEA:19037"/>
        <dbReference type="ChEBI" id="CHEBI:15377"/>
        <dbReference type="ChEBI" id="CHEBI:32955"/>
        <dbReference type="ChEBI" id="CHEBI:140594"/>
        <dbReference type="EC" id="3.3.2.10"/>
    </reaction>
</comment>
<evidence type="ECO:0000256" key="6">
    <source>
        <dbReference type="ARBA" id="ARBA00022801"/>
    </source>
</evidence>
<dbReference type="Proteomes" id="UP001521116">
    <property type="component" value="Unassembled WGS sequence"/>
</dbReference>
<evidence type="ECO:0000256" key="5">
    <source>
        <dbReference type="ARBA" id="ARBA00022723"/>
    </source>
</evidence>
<evidence type="ECO:0000313" key="11">
    <source>
        <dbReference type="EMBL" id="KAL1625195.1"/>
    </source>
</evidence>
<evidence type="ECO:0000256" key="2">
    <source>
        <dbReference type="ARBA" id="ARBA00010136"/>
    </source>
</evidence>